<accession>A0AC34Q967</accession>
<sequence length="185" mass="21290">MSNRQNGRNHRFHVISKKKPVKSEMRHGPSHSYPDRWLKYPTIGTIIPDSKFIAFKTPLDKAFFHRKSDTPFQLNDVVDAVRAAGKKLVMVVDLTNTDRYYDCKGWKEFGVDYVKIKCPGHTVHKSNAHTTFNDIVEKVLKNSSSDEVIGVHCTHGLNRTGYLICQYLMLKENWTAEKAIEGTFY</sequence>
<proteinExistence type="predicted"/>
<dbReference type="WBParaSite" id="JU765_v2.g14278.t1">
    <property type="protein sequence ID" value="JU765_v2.g14278.t1"/>
    <property type="gene ID" value="JU765_v2.g14278"/>
</dbReference>
<organism evidence="1 2">
    <name type="scientific">Panagrolaimus sp. JU765</name>
    <dbReference type="NCBI Taxonomy" id="591449"/>
    <lineage>
        <taxon>Eukaryota</taxon>
        <taxon>Metazoa</taxon>
        <taxon>Ecdysozoa</taxon>
        <taxon>Nematoda</taxon>
        <taxon>Chromadorea</taxon>
        <taxon>Rhabditida</taxon>
        <taxon>Tylenchina</taxon>
        <taxon>Panagrolaimomorpha</taxon>
        <taxon>Panagrolaimoidea</taxon>
        <taxon>Panagrolaimidae</taxon>
        <taxon>Panagrolaimus</taxon>
    </lineage>
</organism>
<evidence type="ECO:0000313" key="2">
    <source>
        <dbReference type="WBParaSite" id="JU765_v2.g14278.t1"/>
    </source>
</evidence>
<reference evidence="2" key="1">
    <citation type="submission" date="2022-11" db="UniProtKB">
        <authorList>
            <consortium name="WormBaseParasite"/>
        </authorList>
    </citation>
    <scope>IDENTIFICATION</scope>
</reference>
<protein>
    <submittedName>
        <fullName evidence="2">Tyrosine specific protein phosphatases domain-containing protein</fullName>
    </submittedName>
</protein>
<name>A0AC34Q967_9BILA</name>
<evidence type="ECO:0000313" key="1">
    <source>
        <dbReference type="Proteomes" id="UP000887576"/>
    </source>
</evidence>
<dbReference type="Proteomes" id="UP000887576">
    <property type="component" value="Unplaced"/>
</dbReference>